<proteinExistence type="predicted"/>
<name>A0A9W8ZBQ7_9PLEO</name>
<comment type="caution">
    <text evidence="1">The sequence shown here is derived from an EMBL/GenBank/DDBJ whole genome shotgun (WGS) entry which is preliminary data.</text>
</comment>
<organism evidence="1 2">
    <name type="scientific">Didymella pomorum</name>
    <dbReference type="NCBI Taxonomy" id="749634"/>
    <lineage>
        <taxon>Eukaryota</taxon>
        <taxon>Fungi</taxon>
        <taxon>Dikarya</taxon>
        <taxon>Ascomycota</taxon>
        <taxon>Pezizomycotina</taxon>
        <taxon>Dothideomycetes</taxon>
        <taxon>Pleosporomycetidae</taxon>
        <taxon>Pleosporales</taxon>
        <taxon>Pleosporineae</taxon>
        <taxon>Didymellaceae</taxon>
        <taxon>Didymella</taxon>
    </lineage>
</organism>
<gene>
    <name evidence="1" type="ORF">N0V91_006106</name>
</gene>
<sequence length="130" mass="13199">MPVGSMAGAEDAVVVTEEDAGREVVVEVAVFAGAAVAVGTALVVEASITEEEGTDDEVADEEVLGVLGVADEEANDVADEEAVGVADRDISELAVEEVELLDEDGSVEKEVPTGAPVAAGAVLLVEYLMK</sequence>
<dbReference type="AlphaFoldDB" id="A0A9W8ZBQ7"/>
<keyword evidence="2" id="KW-1185">Reference proteome</keyword>
<protein>
    <submittedName>
        <fullName evidence="1">Uncharacterized protein</fullName>
    </submittedName>
</protein>
<dbReference type="EMBL" id="JAPEVA010000045">
    <property type="protein sequence ID" value="KAJ4404203.1"/>
    <property type="molecule type" value="Genomic_DNA"/>
</dbReference>
<evidence type="ECO:0000313" key="1">
    <source>
        <dbReference type="EMBL" id="KAJ4404203.1"/>
    </source>
</evidence>
<dbReference type="Proteomes" id="UP001140510">
    <property type="component" value="Unassembled WGS sequence"/>
</dbReference>
<evidence type="ECO:0000313" key="2">
    <source>
        <dbReference type="Proteomes" id="UP001140510"/>
    </source>
</evidence>
<reference evidence="1" key="1">
    <citation type="submission" date="2022-10" db="EMBL/GenBank/DDBJ databases">
        <title>Tapping the CABI collections for fungal endophytes: first genome assemblies for Collariella, Neodidymelliopsis, Ascochyta clinopodiicola, Didymella pomorum, Didymosphaeria variabile, Neocosmospora piperis and Neocucurbitaria cava.</title>
        <authorList>
            <person name="Hill R."/>
        </authorList>
    </citation>
    <scope>NUCLEOTIDE SEQUENCE</scope>
    <source>
        <strain evidence="1">IMI 355091</strain>
    </source>
</reference>
<accession>A0A9W8ZBQ7</accession>